<gene>
    <name evidence="1" type="ORF">SLEP1_g15880</name>
</gene>
<reference evidence="1 2" key="1">
    <citation type="journal article" date="2021" name="Commun. Biol.">
        <title>The genome of Shorea leprosula (Dipterocarpaceae) highlights the ecological relevance of drought in aseasonal tropical rainforests.</title>
        <authorList>
            <person name="Ng K.K.S."/>
            <person name="Kobayashi M.J."/>
            <person name="Fawcett J.A."/>
            <person name="Hatakeyama M."/>
            <person name="Paape T."/>
            <person name="Ng C.H."/>
            <person name="Ang C.C."/>
            <person name="Tnah L.H."/>
            <person name="Lee C.T."/>
            <person name="Nishiyama T."/>
            <person name="Sese J."/>
            <person name="O'Brien M.J."/>
            <person name="Copetti D."/>
            <person name="Mohd Noor M.I."/>
            <person name="Ong R.C."/>
            <person name="Putra M."/>
            <person name="Sireger I.Z."/>
            <person name="Indrioko S."/>
            <person name="Kosugi Y."/>
            <person name="Izuno A."/>
            <person name="Isagi Y."/>
            <person name="Lee S.L."/>
            <person name="Shimizu K.K."/>
        </authorList>
    </citation>
    <scope>NUCLEOTIDE SEQUENCE [LARGE SCALE GENOMIC DNA]</scope>
    <source>
        <strain evidence="1">214</strain>
    </source>
</reference>
<organism evidence="1 2">
    <name type="scientific">Rubroshorea leprosula</name>
    <dbReference type="NCBI Taxonomy" id="152421"/>
    <lineage>
        <taxon>Eukaryota</taxon>
        <taxon>Viridiplantae</taxon>
        <taxon>Streptophyta</taxon>
        <taxon>Embryophyta</taxon>
        <taxon>Tracheophyta</taxon>
        <taxon>Spermatophyta</taxon>
        <taxon>Magnoliopsida</taxon>
        <taxon>eudicotyledons</taxon>
        <taxon>Gunneridae</taxon>
        <taxon>Pentapetalae</taxon>
        <taxon>rosids</taxon>
        <taxon>malvids</taxon>
        <taxon>Malvales</taxon>
        <taxon>Dipterocarpaceae</taxon>
        <taxon>Rubroshorea</taxon>
    </lineage>
</organism>
<protein>
    <submittedName>
        <fullName evidence="1">Uncharacterized protein</fullName>
    </submittedName>
</protein>
<evidence type="ECO:0000313" key="2">
    <source>
        <dbReference type="Proteomes" id="UP001054252"/>
    </source>
</evidence>
<dbReference type="AlphaFoldDB" id="A0AAV5IY88"/>
<keyword evidence="2" id="KW-1185">Reference proteome</keyword>
<comment type="caution">
    <text evidence="1">The sequence shown here is derived from an EMBL/GenBank/DDBJ whole genome shotgun (WGS) entry which is preliminary data.</text>
</comment>
<sequence>MLDHIEGCLCKQPILVKNDNQIQWGNSNPIQRTFLLSAMNNYPIRGLA</sequence>
<proteinExistence type="predicted"/>
<dbReference type="Proteomes" id="UP001054252">
    <property type="component" value="Unassembled WGS sequence"/>
</dbReference>
<accession>A0AAV5IY88</accession>
<evidence type="ECO:0000313" key="1">
    <source>
        <dbReference type="EMBL" id="GKV03605.1"/>
    </source>
</evidence>
<dbReference type="EMBL" id="BPVZ01000020">
    <property type="protein sequence ID" value="GKV03605.1"/>
    <property type="molecule type" value="Genomic_DNA"/>
</dbReference>
<name>A0AAV5IY88_9ROSI</name>